<dbReference type="Proteomes" id="UP000009134">
    <property type="component" value="Chromosome"/>
</dbReference>
<dbReference type="EMBL" id="CP000248">
    <property type="protein sequence ID" value="ABD26352.1"/>
    <property type="molecule type" value="Genomic_DNA"/>
</dbReference>
<keyword evidence="3" id="KW-1185">Reference proteome</keyword>
<dbReference type="Pfam" id="PF13400">
    <property type="entry name" value="Tad"/>
    <property type="match status" value="1"/>
</dbReference>
<dbReference type="InterPro" id="IPR028087">
    <property type="entry name" value="Tad_N"/>
</dbReference>
<reference evidence="3" key="1">
    <citation type="submission" date="2006-01" db="EMBL/GenBank/DDBJ databases">
        <title>Complete sequence of Novosphingobium aromaticivorans DSM 12444.</title>
        <authorList>
            <consortium name="US DOE Joint Genome Institute"/>
            <person name="Copeland A."/>
            <person name="Lucas S."/>
            <person name="Lapidus A."/>
            <person name="Barry K."/>
            <person name="Detter J.C."/>
            <person name="Glavina T."/>
            <person name="Hammon N."/>
            <person name="Israni S."/>
            <person name="Pitluck S."/>
            <person name="Chain P."/>
            <person name="Malfatti S."/>
            <person name="Shin M."/>
            <person name="Vergez L."/>
            <person name="Schmutz J."/>
            <person name="Larimer F."/>
            <person name="Land M."/>
            <person name="Kyrpides N."/>
            <person name="Ivanova N."/>
            <person name="Fredrickson J."/>
            <person name="Balkwill D."/>
            <person name="Romine M.F."/>
            <person name="Richardson P."/>
        </authorList>
    </citation>
    <scope>NUCLEOTIDE SEQUENCE [LARGE SCALE GENOMIC DNA]</scope>
    <source>
        <strain evidence="3">ATCC 700278 / DSM 12444 / CCUG 56034 / CIP 105152 / NBRC 16084 / F199</strain>
    </source>
</reference>
<dbReference type="STRING" id="279238.Saro_1912"/>
<sequence length="435" mass="44968">MRPSIRSLPKSISLFRRLLRARAGNATLLMAFGAPALIATAGFAVDTAQWYLWKREMQYAADQAALSAAYSKSKGISTTAYETHAVQEYNANLQLVTFSDTPTVSLAAYNGGTNNSVVVRASATRELAFSGIVLGKPTTVSVSAQATYTAGATYTSCIIATNATADGAITIGGSSILKSGCGIAALSNSTNAIKVDGSPTIDVNYVLAAGGIDDWFNTNTDDVVKEYVTSLADPFASLTPPTNNTAATPYRCVRSGGVTQATLNPGTYTDITTSCNTVMNSGIYVINGGSFTIRAQDAVTANGVMIVLKNGASIKINGGAALNLTAMTSSQLTSAGVSATDAQKLEGILFFEDRNSSGNTSILNGNSSSTINGTVYLPKSLIKFGGTAKTTSRCLQITANMVAVQGNTVMTNFCPAGLTTDTVVSSEGPKVILVS</sequence>
<feature type="domain" description="Putative Flp pilus-assembly TadG-like N-terminal" evidence="1">
    <location>
        <begin position="24"/>
        <end position="69"/>
    </location>
</feature>
<evidence type="ECO:0000313" key="3">
    <source>
        <dbReference type="Proteomes" id="UP000009134"/>
    </source>
</evidence>
<gene>
    <name evidence="2" type="ordered locus">Saro_1912</name>
</gene>
<dbReference type="HOGENOM" id="CLU_046706_1_0_5"/>
<organism evidence="2 3">
    <name type="scientific">Novosphingobium aromaticivorans (strain ATCC 700278 / DSM 12444 / CCUG 56034 / CIP 105152 / NBRC 16084 / F199)</name>
    <dbReference type="NCBI Taxonomy" id="279238"/>
    <lineage>
        <taxon>Bacteria</taxon>
        <taxon>Pseudomonadati</taxon>
        <taxon>Pseudomonadota</taxon>
        <taxon>Alphaproteobacteria</taxon>
        <taxon>Sphingomonadales</taxon>
        <taxon>Sphingomonadaceae</taxon>
        <taxon>Novosphingobium</taxon>
    </lineage>
</organism>
<dbReference type="AlphaFoldDB" id="Q2G721"/>
<accession>Q2G721</accession>
<name>Q2G721_NOVAD</name>
<evidence type="ECO:0000313" key="2">
    <source>
        <dbReference type="EMBL" id="ABD26352.1"/>
    </source>
</evidence>
<dbReference type="KEGG" id="nar:Saro_1912"/>
<dbReference type="eggNOG" id="COG4655">
    <property type="taxonomic scope" value="Bacteria"/>
</dbReference>
<protein>
    <recommendedName>
        <fullName evidence="1">Putative Flp pilus-assembly TadG-like N-terminal domain-containing protein</fullName>
    </recommendedName>
</protein>
<evidence type="ECO:0000259" key="1">
    <source>
        <dbReference type="Pfam" id="PF13400"/>
    </source>
</evidence>
<proteinExistence type="predicted"/>